<feature type="region of interest" description="Disordered" evidence="3">
    <location>
        <begin position="1"/>
        <end position="63"/>
    </location>
</feature>
<evidence type="ECO:0000256" key="1">
    <source>
        <dbReference type="ARBA" id="ARBA00004173"/>
    </source>
</evidence>
<dbReference type="SUPFAM" id="SSF47694">
    <property type="entry name" value="Cytochrome c oxidase subunit h"/>
    <property type="match status" value="1"/>
</dbReference>
<dbReference type="EMBL" id="MKHE01000004">
    <property type="protein sequence ID" value="OWK16352.1"/>
    <property type="molecule type" value="Genomic_DNA"/>
</dbReference>
<dbReference type="GO" id="GO:0005739">
    <property type="term" value="C:mitochondrion"/>
    <property type="evidence" value="ECO:0007669"/>
    <property type="project" value="UniProtKB-SubCell"/>
</dbReference>
<proteinExistence type="predicted"/>
<evidence type="ECO:0000313" key="4">
    <source>
        <dbReference type="EMBL" id="OWK16352.1"/>
    </source>
</evidence>
<dbReference type="AlphaFoldDB" id="A0A212DDU2"/>
<evidence type="ECO:0000256" key="2">
    <source>
        <dbReference type="ARBA" id="ARBA00023128"/>
    </source>
</evidence>
<dbReference type="PANTHER" id="PTHR11387">
    <property type="entry name" value="CYTOCHROME C OXIDASE SUBUNIT 6B"/>
    <property type="match status" value="1"/>
</dbReference>
<evidence type="ECO:0000256" key="3">
    <source>
        <dbReference type="SAM" id="MobiDB-lite"/>
    </source>
</evidence>
<keyword evidence="5" id="KW-1185">Reference proteome</keyword>
<comment type="caution">
    <text evidence="4">The sequence shown here is derived from an EMBL/GenBank/DDBJ whole genome shotgun (WGS) entry which is preliminary data.</text>
</comment>
<dbReference type="InterPro" id="IPR003213">
    <property type="entry name" value="Cyt_c_oxidase_su6B"/>
</dbReference>
<feature type="non-terminal residue" evidence="4">
    <location>
        <position position="1"/>
    </location>
</feature>
<protein>
    <submittedName>
        <fullName evidence="4">COX6B2</fullName>
    </submittedName>
</protein>
<sequence>DPRDSAARATPDGATGTAESATRRRPAERRTAPPSSMLGAECPKPCKGKWPTPPFDPRFPNQNQTRNCYQNFLGGVASFKRGGIVP</sequence>
<dbReference type="Proteomes" id="UP000242450">
    <property type="component" value="Chromosome 4"/>
</dbReference>
<keyword evidence="2" id="KW-0496">Mitochondrion</keyword>
<gene>
    <name evidence="4" type="ORF">Celaphus_00004872</name>
</gene>
<dbReference type="InterPro" id="IPR036549">
    <property type="entry name" value="CX6/COA6-like_sf"/>
</dbReference>
<reference evidence="4 5" key="1">
    <citation type="journal article" date="2018" name="Mol. Genet. Genomics">
        <title>The red deer Cervus elaphus genome CerEla1.0: sequencing, annotating, genes, and chromosomes.</title>
        <authorList>
            <person name="Bana N.A."/>
            <person name="Nyiri A."/>
            <person name="Nagy J."/>
            <person name="Frank K."/>
            <person name="Nagy T."/>
            <person name="Steger V."/>
            <person name="Schiller M."/>
            <person name="Lakatos P."/>
            <person name="Sugar L."/>
            <person name="Horn P."/>
            <person name="Barta E."/>
            <person name="Orosz L."/>
        </authorList>
    </citation>
    <scope>NUCLEOTIDE SEQUENCE [LARGE SCALE GENOMIC DNA]</scope>
    <source>
        <strain evidence="4">Hungarian</strain>
    </source>
</reference>
<name>A0A212DDU2_CEREH</name>
<organism evidence="4 5">
    <name type="scientific">Cervus elaphus hippelaphus</name>
    <name type="common">European red deer</name>
    <dbReference type="NCBI Taxonomy" id="46360"/>
    <lineage>
        <taxon>Eukaryota</taxon>
        <taxon>Metazoa</taxon>
        <taxon>Chordata</taxon>
        <taxon>Craniata</taxon>
        <taxon>Vertebrata</taxon>
        <taxon>Euteleostomi</taxon>
        <taxon>Mammalia</taxon>
        <taxon>Eutheria</taxon>
        <taxon>Laurasiatheria</taxon>
        <taxon>Artiodactyla</taxon>
        <taxon>Ruminantia</taxon>
        <taxon>Pecora</taxon>
        <taxon>Cervidae</taxon>
        <taxon>Cervinae</taxon>
        <taxon>Cervus</taxon>
    </lineage>
</organism>
<dbReference type="OrthoDB" id="1107506at2759"/>
<accession>A0A212DDU2</accession>
<dbReference type="GO" id="GO:0045277">
    <property type="term" value="C:respiratory chain complex IV"/>
    <property type="evidence" value="ECO:0007669"/>
    <property type="project" value="InterPro"/>
</dbReference>
<evidence type="ECO:0000313" key="5">
    <source>
        <dbReference type="Proteomes" id="UP000242450"/>
    </source>
</evidence>
<dbReference type="Gene3D" id="1.10.10.140">
    <property type="entry name" value="Cytochrome c oxidase, subunit VIb"/>
    <property type="match status" value="1"/>
</dbReference>
<comment type="subcellular location">
    <subcellularLocation>
        <location evidence="1">Mitochondrion</location>
    </subcellularLocation>
</comment>